<organism evidence="2 3">
    <name type="scientific">Amnibacterium endophyticum</name>
    <dbReference type="NCBI Taxonomy" id="2109337"/>
    <lineage>
        <taxon>Bacteria</taxon>
        <taxon>Bacillati</taxon>
        <taxon>Actinomycetota</taxon>
        <taxon>Actinomycetes</taxon>
        <taxon>Micrococcales</taxon>
        <taxon>Microbacteriaceae</taxon>
        <taxon>Amnibacterium</taxon>
    </lineage>
</organism>
<sequence>MLRPARRGQEEDAPVPQRIDDPPLEGVLLSVVYSSVATRPFSDAALVELLALSRARNAGRDLTGLLLHRDGQFMQVLEGPERAVRGLLATIAADPRHSGVWVLDEERVGARRFGSWSMAYRGIEESDREAVPEWFGSADGAGPAGAGRAAALLDWFRHR</sequence>
<accession>A0ABW4LHI9</accession>
<evidence type="ECO:0000313" key="3">
    <source>
        <dbReference type="Proteomes" id="UP001597347"/>
    </source>
</evidence>
<dbReference type="InterPro" id="IPR007024">
    <property type="entry name" value="BLUF_domain"/>
</dbReference>
<dbReference type="Pfam" id="PF04940">
    <property type="entry name" value="BLUF"/>
    <property type="match status" value="1"/>
</dbReference>
<dbReference type="SUPFAM" id="SSF54975">
    <property type="entry name" value="Acylphosphatase/BLUF domain-like"/>
    <property type="match status" value="1"/>
</dbReference>
<dbReference type="PROSITE" id="PS50925">
    <property type="entry name" value="BLUF"/>
    <property type="match status" value="1"/>
</dbReference>
<reference evidence="3" key="1">
    <citation type="journal article" date="2019" name="Int. J. Syst. Evol. Microbiol.">
        <title>The Global Catalogue of Microorganisms (GCM) 10K type strain sequencing project: providing services to taxonomists for standard genome sequencing and annotation.</title>
        <authorList>
            <consortium name="The Broad Institute Genomics Platform"/>
            <consortium name="The Broad Institute Genome Sequencing Center for Infectious Disease"/>
            <person name="Wu L."/>
            <person name="Ma J."/>
        </authorList>
    </citation>
    <scope>NUCLEOTIDE SEQUENCE [LARGE SCALE GENOMIC DNA]</scope>
    <source>
        <strain evidence="3">CGMCC 1.12471</strain>
    </source>
</reference>
<keyword evidence="3" id="KW-1185">Reference proteome</keyword>
<comment type="caution">
    <text evidence="2">The sequence shown here is derived from an EMBL/GenBank/DDBJ whole genome shotgun (WGS) entry which is preliminary data.</text>
</comment>
<evidence type="ECO:0000259" key="1">
    <source>
        <dbReference type="PROSITE" id="PS50925"/>
    </source>
</evidence>
<gene>
    <name evidence="2" type="ORF">ACFSBI_10315</name>
</gene>
<dbReference type="Proteomes" id="UP001597347">
    <property type="component" value="Unassembled WGS sequence"/>
</dbReference>
<dbReference type="InterPro" id="IPR036046">
    <property type="entry name" value="Acylphosphatase-like_dom_sf"/>
</dbReference>
<feature type="domain" description="BLUF" evidence="1">
    <location>
        <begin position="28"/>
        <end position="119"/>
    </location>
</feature>
<protein>
    <submittedName>
        <fullName evidence="2">BLUF domain-containing protein</fullName>
    </submittedName>
</protein>
<dbReference type="SMART" id="SM01034">
    <property type="entry name" value="BLUF"/>
    <property type="match status" value="1"/>
</dbReference>
<proteinExistence type="predicted"/>
<name>A0ABW4LHI9_9MICO</name>
<dbReference type="EMBL" id="JBHUEA010000014">
    <property type="protein sequence ID" value="MFD1721947.1"/>
    <property type="molecule type" value="Genomic_DNA"/>
</dbReference>
<evidence type="ECO:0000313" key="2">
    <source>
        <dbReference type="EMBL" id="MFD1721947.1"/>
    </source>
</evidence>
<dbReference type="RefSeq" id="WP_377934630.1">
    <property type="nucleotide sequence ID" value="NZ_JBHUEA010000014.1"/>
</dbReference>
<dbReference type="Gene3D" id="3.30.70.100">
    <property type="match status" value="1"/>
</dbReference>